<dbReference type="GeneID" id="14907146"/>
<gene>
    <name evidence="1" type="ORF">IMG5_119320</name>
</gene>
<evidence type="ECO:0000313" key="2">
    <source>
        <dbReference type="Proteomes" id="UP000008983"/>
    </source>
</evidence>
<dbReference type="OrthoDB" id="5589702at2759"/>
<dbReference type="AlphaFoldDB" id="G0QUU0"/>
<dbReference type="SUPFAM" id="SSF48371">
    <property type="entry name" value="ARM repeat"/>
    <property type="match status" value="1"/>
</dbReference>
<dbReference type="RefSeq" id="XP_004034506.1">
    <property type="nucleotide sequence ID" value="XM_004034458.1"/>
</dbReference>
<accession>G0QUU0</accession>
<protein>
    <submittedName>
        <fullName evidence="1">Uncharacterized protein</fullName>
    </submittedName>
</protein>
<dbReference type="InterPro" id="IPR016024">
    <property type="entry name" value="ARM-type_fold"/>
</dbReference>
<evidence type="ECO:0000313" key="1">
    <source>
        <dbReference type="EMBL" id="EGR31020.1"/>
    </source>
</evidence>
<name>G0QUU0_ICHMU</name>
<dbReference type="EMBL" id="GL983922">
    <property type="protein sequence ID" value="EGR31020.1"/>
    <property type="molecule type" value="Genomic_DNA"/>
</dbReference>
<sequence length="143" mass="16685">MLNDIVNQSLEIAEYILKDDKHRKSIENSHVALNHFLNVADKLDNSQSKIILVKFIIMIAENVDSKVNFVQNEGFNKLMVLLMDKDEKVSRIISRALLHFLQIDNSDESMILEQMKGQLEKQEDYQSIKAKIKKQLRIFENLL</sequence>
<dbReference type="InParanoid" id="G0QUU0"/>
<organism evidence="1 2">
    <name type="scientific">Ichthyophthirius multifiliis</name>
    <name type="common">White spot disease agent</name>
    <name type="synonym">Ich</name>
    <dbReference type="NCBI Taxonomy" id="5932"/>
    <lineage>
        <taxon>Eukaryota</taxon>
        <taxon>Sar</taxon>
        <taxon>Alveolata</taxon>
        <taxon>Ciliophora</taxon>
        <taxon>Intramacronucleata</taxon>
        <taxon>Oligohymenophorea</taxon>
        <taxon>Hymenostomatida</taxon>
        <taxon>Ophryoglenina</taxon>
        <taxon>Ichthyophthirius</taxon>
    </lineage>
</organism>
<dbReference type="STRING" id="857967.G0QUU0"/>
<dbReference type="Proteomes" id="UP000008983">
    <property type="component" value="Unassembled WGS sequence"/>
</dbReference>
<keyword evidence="2" id="KW-1185">Reference proteome</keyword>
<reference evidence="1 2" key="1">
    <citation type="submission" date="2011-07" db="EMBL/GenBank/DDBJ databases">
        <authorList>
            <person name="Coyne R."/>
            <person name="Brami D."/>
            <person name="Johnson J."/>
            <person name="Hostetler J."/>
            <person name="Hannick L."/>
            <person name="Clark T."/>
            <person name="Cassidy-Hanley D."/>
            <person name="Inman J."/>
        </authorList>
    </citation>
    <scope>NUCLEOTIDE SEQUENCE [LARGE SCALE GENOMIC DNA]</scope>
    <source>
        <strain evidence="1 2">G5</strain>
    </source>
</reference>
<proteinExistence type="predicted"/>